<evidence type="ECO:0000256" key="1">
    <source>
        <dbReference type="ARBA" id="ARBA00023209"/>
    </source>
</evidence>
<dbReference type="OMA" id="KVHAIEM"/>
<dbReference type="PANTHER" id="PTHR22603">
    <property type="entry name" value="CHOLINE/ETHANOALAMINE KINASE"/>
    <property type="match status" value="1"/>
</dbReference>
<dbReference type="FunCoup" id="A0A1S3JYP8">
    <property type="interactions" value="528"/>
</dbReference>
<evidence type="ECO:0000256" key="4">
    <source>
        <dbReference type="SAM" id="MobiDB-lite"/>
    </source>
</evidence>
<dbReference type="SUPFAM" id="SSF56112">
    <property type="entry name" value="Protein kinase-like (PK-like)"/>
    <property type="match status" value="1"/>
</dbReference>
<dbReference type="GO" id="GO:0006646">
    <property type="term" value="P:phosphatidylethanolamine biosynthetic process"/>
    <property type="evidence" value="ECO:0007669"/>
    <property type="project" value="TreeGrafter"/>
</dbReference>
<dbReference type="AlphaFoldDB" id="A0A1S3JYP8"/>
<dbReference type="PANTHER" id="PTHR22603:SF93">
    <property type="entry name" value="RE24176P"/>
    <property type="match status" value="1"/>
</dbReference>
<name>A0A1S3JYP8_LINAN</name>
<gene>
    <name evidence="6" type="primary">LOC106177241</name>
</gene>
<evidence type="ECO:0000256" key="3">
    <source>
        <dbReference type="ARBA" id="ARBA00038211"/>
    </source>
</evidence>
<keyword evidence="1" id="KW-0594">Phospholipid biosynthesis</keyword>
<dbReference type="Gene3D" id="3.30.200.20">
    <property type="entry name" value="Phosphorylase Kinase, domain 1"/>
    <property type="match status" value="1"/>
</dbReference>
<dbReference type="GO" id="GO:0005737">
    <property type="term" value="C:cytoplasm"/>
    <property type="evidence" value="ECO:0007669"/>
    <property type="project" value="TreeGrafter"/>
</dbReference>
<dbReference type="GO" id="GO:0004305">
    <property type="term" value="F:ethanolamine kinase activity"/>
    <property type="evidence" value="ECO:0007669"/>
    <property type="project" value="TreeGrafter"/>
</dbReference>
<dbReference type="Proteomes" id="UP000085678">
    <property type="component" value="Unplaced"/>
</dbReference>
<reference evidence="6" key="1">
    <citation type="submission" date="2025-08" db="UniProtKB">
        <authorList>
            <consortium name="RefSeq"/>
        </authorList>
    </citation>
    <scope>IDENTIFICATION</scope>
    <source>
        <tissue evidence="6">Gonads</tissue>
    </source>
</reference>
<dbReference type="Gene3D" id="3.90.1200.10">
    <property type="match status" value="1"/>
</dbReference>
<dbReference type="InParanoid" id="A0A1S3JYP8"/>
<dbReference type="STRING" id="7574.A0A1S3JYP8"/>
<protein>
    <submittedName>
        <fullName evidence="6">Choline/ethanolamine kinase-like</fullName>
    </submittedName>
</protein>
<dbReference type="GO" id="GO:0004103">
    <property type="term" value="F:choline kinase activity"/>
    <property type="evidence" value="ECO:0007669"/>
    <property type="project" value="TreeGrafter"/>
</dbReference>
<dbReference type="OrthoDB" id="3649325at2759"/>
<evidence type="ECO:0000313" key="6">
    <source>
        <dbReference type="RefSeq" id="XP_013415417.1"/>
    </source>
</evidence>
<sequence>MESISGISDEASQSEDSEHGTSCHPLITDTINTGQIPAEVRQAAVCHCQRLLDGAWWRLTADSIRMTSLGDGVALSNYIYLCELPDHIPVEGFEPRQALVRFYGEVIKEDIQGVIQNSVIFSILAGLKLGPQLYGLFDGGRIEEYLPSRCVRESEMRLPSISKRVAKRLAQFHNLTMPICKPPFWFYECIEKWLPVVPQLLTSGSGNSFHAEHLRRLGEMDLGTEYADVKELARSVRSPVVFCHNDLNRGNILLLDNSEELVFIDLDFCSYNHRGFDIASYFNEWCDYQKMKKFPECLSTYPSREQQLEFYRTYLTASGIDLGDIEDEAESMIREVRVWGTLAHYFYALWALNTVGKCNIDFPFIEWAVCRLETYFKWKAELG</sequence>
<keyword evidence="1" id="KW-0443">Lipid metabolism</keyword>
<dbReference type="RefSeq" id="XP_013415417.1">
    <property type="nucleotide sequence ID" value="XM_013559963.1"/>
</dbReference>
<comment type="similarity">
    <text evidence="3">Belongs to the choline/ethanolamine kinase family.</text>
</comment>
<evidence type="ECO:0000313" key="5">
    <source>
        <dbReference type="Proteomes" id="UP000085678"/>
    </source>
</evidence>
<keyword evidence="5" id="KW-1185">Reference proteome</keyword>
<dbReference type="InterPro" id="IPR011009">
    <property type="entry name" value="Kinase-like_dom_sf"/>
</dbReference>
<organism evidence="5 6">
    <name type="scientific">Lingula anatina</name>
    <name type="common">Brachiopod</name>
    <name type="synonym">Lingula unguis</name>
    <dbReference type="NCBI Taxonomy" id="7574"/>
    <lineage>
        <taxon>Eukaryota</taxon>
        <taxon>Metazoa</taxon>
        <taxon>Spiralia</taxon>
        <taxon>Lophotrochozoa</taxon>
        <taxon>Brachiopoda</taxon>
        <taxon>Linguliformea</taxon>
        <taxon>Lingulata</taxon>
        <taxon>Lingulida</taxon>
        <taxon>Linguloidea</taxon>
        <taxon>Lingulidae</taxon>
        <taxon>Lingula</taxon>
    </lineage>
</organism>
<evidence type="ECO:0000256" key="2">
    <source>
        <dbReference type="ARBA" id="ARBA00023264"/>
    </source>
</evidence>
<proteinExistence type="inferred from homology"/>
<accession>A0A1S3JYP8</accession>
<keyword evidence="1" id="KW-0444">Lipid biosynthesis</keyword>
<keyword evidence="2" id="KW-1208">Phospholipid metabolism</keyword>
<feature type="region of interest" description="Disordered" evidence="4">
    <location>
        <begin position="1"/>
        <end position="24"/>
    </location>
</feature>
<dbReference type="GeneID" id="106177241"/>
<dbReference type="KEGG" id="lak:106177241"/>
<dbReference type="Pfam" id="PF01633">
    <property type="entry name" value="Choline_kinase"/>
    <property type="match status" value="1"/>
</dbReference>